<reference evidence="2" key="1">
    <citation type="submission" date="2020-02" db="EMBL/GenBank/DDBJ databases">
        <authorList>
            <person name="Meier V. D."/>
        </authorList>
    </citation>
    <scope>NUCLEOTIDE SEQUENCE</scope>
    <source>
        <strain evidence="2">AVDCRST_MAG43</strain>
    </source>
</reference>
<protein>
    <submittedName>
        <fullName evidence="2">Uncharacterized protein</fullName>
    </submittedName>
</protein>
<gene>
    <name evidence="2" type="ORF">AVDCRST_MAG43-596</name>
</gene>
<evidence type="ECO:0000313" key="2">
    <source>
        <dbReference type="EMBL" id="CAA9545997.1"/>
    </source>
</evidence>
<sequence length="34" mass="3528">MCALFALDVPASGFGDNKSSQWAPPPAKLRLPAA</sequence>
<evidence type="ECO:0000256" key="1">
    <source>
        <dbReference type="SAM" id="MobiDB-lite"/>
    </source>
</evidence>
<dbReference type="EMBL" id="CADCWI010000031">
    <property type="protein sequence ID" value="CAA9545997.1"/>
    <property type="molecule type" value="Genomic_DNA"/>
</dbReference>
<accession>A0A6J4UEA5</accession>
<dbReference type="AlphaFoldDB" id="A0A6J4UEA5"/>
<proteinExistence type="predicted"/>
<feature type="region of interest" description="Disordered" evidence="1">
    <location>
        <begin position="11"/>
        <end position="34"/>
    </location>
</feature>
<name>A0A6J4UEA5_9BACT</name>
<organism evidence="2">
    <name type="scientific">uncultured Thermomicrobiales bacterium</name>
    <dbReference type="NCBI Taxonomy" id="1645740"/>
    <lineage>
        <taxon>Bacteria</taxon>
        <taxon>Pseudomonadati</taxon>
        <taxon>Thermomicrobiota</taxon>
        <taxon>Thermomicrobia</taxon>
        <taxon>Thermomicrobiales</taxon>
        <taxon>environmental samples</taxon>
    </lineage>
</organism>